<sequence>MSNVMTILGTAIGGGNAITYLSFSGNRLIPAKNSSIITNNYDETMAGNLKLLMNSAVSGGLTDIVKP</sequence>
<dbReference type="Proteomes" id="UP000324800">
    <property type="component" value="Unassembled WGS sequence"/>
</dbReference>
<evidence type="ECO:0000313" key="2">
    <source>
        <dbReference type="Proteomes" id="UP000324800"/>
    </source>
</evidence>
<accession>A0A5J4VV88</accession>
<proteinExistence type="predicted"/>
<dbReference type="EMBL" id="SNRW01004964">
    <property type="protein sequence ID" value="KAA6386086.1"/>
    <property type="molecule type" value="Genomic_DNA"/>
</dbReference>
<comment type="caution">
    <text evidence="1">The sequence shown here is derived from an EMBL/GenBank/DDBJ whole genome shotgun (WGS) entry which is preliminary data.</text>
</comment>
<evidence type="ECO:0000313" key="1">
    <source>
        <dbReference type="EMBL" id="KAA6386086.1"/>
    </source>
</evidence>
<dbReference type="AlphaFoldDB" id="A0A5J4VV88"/>
<protein>
    <submittedName>
        <fullName evidence="1">Uncharacterized protein</fullName>
    </submittedName>
</protein>
<name>A0A5J4VV88_9EUKA</name>
<gene>
    <name evidence="1" type="ORF">EZS28_018386</name>
</gene>
<organism evidence="1 2">
    <name type="scientific">Streblomastix strix</name>
    <dbReference type="NCBI Taxonomy" id="222440"/>
    <lineage>
        <taxon>Eukaryota</taxon>
        <taxon>Metamonada</taxon>
        <taxon>Preaxostyla</taxon>
        <taxon>Oxymonadida</taxon>
        <taxon>Streblomastigidae</taxon>
        <taxon>Streblomastix</taxon>
    </lineage>
</organism>
<reference evidence="1 2" key="1">
    <citation type="submission" date="2019-03" db="EMBL/GenBank/DDBJ databases">
        <title>Single cell metagenomics reveals metabolic interactions within the superorganism composed of flagellate Streblomastix strix and complex community of Bacteroidetes bacteria on its surface.</title>
        <authorList>
            <person name="Treitli S.C."/>
            <person name="Kolisko M."/>
            <person name="Husnik F."/>
            <person name="Keeling P."/>
            <person name="Hampl V."/>
        </authorList>
    </citation>
    <scope>NUCLEOTIDE SEQUENCE [LARGE SCALE GENOMIC DNA]</scope>
    <source>
        <strain evidence="1">ST1C</strain>
    </source>
</reference>